<dbReference type="EMBL" id="LXQA010001051">
    <property type="protein sequence ID" value="MCH80434.1"/>
    <property type="molecule type" value="Genomic_DNA"/>
</dbReference>
<accession>A0A392M1F1</accession>
<protein>
    <submittedName>
        <fullName evidence="1">Otubain</fullName>
    </submittedName>
</protein>
<reference evidence="1 2" key="1">
    <citation type="journal article" date="2018" name="Front. Plant Sci.">
        <title>Red Clover (Trifolium pratense) and Zigzag Clover (T. medium) - A Picture of Genomic Similarities and Differences.</title>
        <authorList>
            <person name="Dluhosova J."/>
            <person name="Istvanek J."/>
            <person name="Nedelnik J."/>
            <person name="Repkova J."/>
        </authorList>
    </citation>
    <scope>NUCLEOTIDE SEQUENCE [LARGE SCALE GENOMIC DNA]</scope>
    <source>
        <strain evidence="2">cv. 10/8</strain>
        <tissue evidence="1">Leaf</tissue>
    </source>
</reference>
<keyword evidence="2" id="KW-1185">Reference proteome</keyword>
<dbReference type="AlphaFoldDB" id="A0A392M1F1"/>
<proteinExistence type="predicted"/>
<gene>
    <name evidence="1" type="ORF">A2U01_0001202</name>
</gene>
<name>A0A392M1F1_9FABA</name>
<dbReference type="Proteomes" id="UP000265520">
    <property type="component" value="Unassembled WGS sequence"/>
</dbReference>
<evidence type="ECO:0000313" key="1">
    <source>
        <dbReference type="EMBL" id="MCH80434.1"/>
    </source>
</evidence>
<organism evidence="1 2">
    <name type="scientific">Trifolium medium</name>
    <dbReference type="NCBI Taxonomy" id="97028"/>
    <lineage>
        <taxon>Eukaryota</taxon>
        <taxon>Viridiplantae</taxon>
        <taxon>Streptophyta</taxon>
        <taxon>Embryophyta</taxon>
        <taxon>Tracheophyta</taxon>
        <taxon>Spermatophyta</taxon>
        <taxon>Magnoliopsida</taxon>
        <taxon>eudicotyledons</taxon>
        <taxon>Gunneridae</taxon>
        <taxon>Pentapetalae</taxon>
        <taxon>rosids</taxon>
        <taxon>fabids</taxon>
        <taxon>Fabales</taxon>
        <taxon>Fabaceae</taxon>
        <taxon>Papilionoideae</taxon>
        <taxon>50 kb inversion clade</taxon>
        <taxon>NPAAA clade</taxon>
        <taxon>Hologalegina</taxon>
        <taxon>IRL clade</taxon>
        <taxon>Trifolieae</taxon>
        <taxon>Trifolium</taxon>
    </lineage>
</organism>
<evidence type="ECO:0000313" key="2">
    <source>
        <dbReference type="Proteomes" id="UP000265520"/>
    </source>
</evidence>
<sequence>MLWGTVMGAWEAVVEFLSEESYLDDVVEFRKVCEKFPKFVKYVETTILDMLKEKLVRAWTLDRPYCAYWQHNHKQN</sequence>
<comment type="caution">
    <text evidence="1">The sequence shown here is derived from an EMBL/GenBank/DDBJ whole genome shotgun (WGS) entry which is preliminary data.</text>
</comment>